<organism evidence="9 10">
    <name type="scientific">Golovinomyces cichoracearum</name>
    <dbReference type="NCBI Taxonomy" id="62708"/>
    <lineage>
        <taxon>Eukaryota</taxon>
        <taxon>Fungi</taxon>
        <taxon>Dikarya</taxon>
        <taxon>Ascomycota</taxon>
        <taxon>Pezizomycotina</taxon>
        <taxon>Leotiomycetes</taxon>
        <taxon>Erysiphales</taxon>
        <taxon>Erysiphaceae</taxon>
        <taxon>Golovinomyces</taxon>
    </lineage>
</organism>
<comment type="caution">
    <text evidence="9">The sequence shown here is derived from an EMBL/GenBank/DDBJ whole genome shotgun (WGS) entry which is preliminary data.</text>
</comment>
<evidence type="ECO:0000313" key="9">
    <source>
        <dbReference type="EMBL" id="RKF57551.1"/>
    </source>
</evidence>
<dbReference type="Pfam" id="PF16922">
    <property type="entry name" value="SLD5_C"/>
    <property type="match status" value="1"/>
</dbReference>
<dbReference type="CDD" id="cd11711">
    <property type="entry name" value="GINS_A_Sld5"/>
    <property type="match status" value="1"/>
</dbReference>
<accession>A0A420HJE8</accession>
<keyword evidence="4 6" id="KW-0235">DNA replication</keyword>
<dbReference type="SUPFAM" id="SSF158573">
    <property type="entry name" value="GINS helical bundle-like"/>
    <property type="match status" value="1"/>
</dbReference>
<evidence type="ECO:0000259" key="8">
    <source>
        <dbReference type="Pfam" id="PF16922"/>
    </source>
</evidence>
<dbReference type="AlphaFoldDB" id="A0A420HJE8"/>
<comment type="function">
    <text evidence="6">The GINS complex plays an essential role in the initiation of DNA replication.</text>
</comment>
<dbReference type="Pfam" id="PF05916">
    <property type="entry name" value="Sld5"/>
    <property type="match status" value="1"/>
</dbReference>
<feature type="domain" description="GINS subunit" evidence="7">
    <location>
        <begin position="71"/>
        <end position="156"/>
    </location>
</feature>
<evidence type="ECO:0000256" key="4">
    <source>
        <dbReference type="ARBA" id="ARBA00022705"/>
    </source>
</evidence>
<comment type="subcellular location">
    <subcellularLocation>
        <location evidence="1 6">Nucleus</location>
    </subcellularLocation>
</comment>
<dbReference type="PANTHER" id="PTHR21206:SF0">
    <property type="entry name" value="DNA REPLICATION COMPLEX GINS PROTEIN SLD5"/>
    <property type="match status" value="1"/>
</dbReference>
<sequence length="241" mass="27595">MEISDILKSFSTSDTGDFSSFNEGNNTYSEQRVGENDLHALIRAWVNERAITELLPWPQDELITRCRRRVKDQTDLIESMTGDMDPKTNFSLIIIQTDVERWKFIIRSYLRARLSKIQKFTLHYLSSPELQAYLSDEESAYAIKYQQIIHQHYLNSFLSRFPMNLQNLNDSAGGINMVEVPDQEVSVFVRGLGSRNGDDIVQVKGKGKNGHGEIAVARGEVVVTKWSDVREFLKTGEMELV</sequence>
<dbReference type="GO" id="GO:0000727">
    <property type="term" value="P:double-strand break repair via break-induced replication"/>
    <property type="evidence" value="ECO:0007669"/>
    <property type="project" value="TreeGrafter"/>
</dbReference>
<dbReference type="InterPro" id="IPR036224">
    <property type="entry name" value="GINS_bundle-like_dom_sf"/>
</dbReference>
<name>A0A420HJE8_9PEZI</name>
<evidence type="ECO:0000313" key="10">
    <source>
        <dbReference type="Proteomes" id="UP000285405"/>
    </source>
</evidence>
<evidence type="ECO:0000256" key="3">
    <source>
        <dbReference type="ARBA" id="ARBA00014804"/>
    </source>
</evidence>
<protein>
    <recommendedName>
        <fullName evidence="3 6">DNA replication complex GINS protein SLD5</fullName>
    </recommendedName>
</protein>
<evidence type="ECO:0000259" key="7">
    <source>
        <dbReference type="Pfam" id="PF05916"/>
    </source>
</evidence>
<dbReference type="PANTHER" id="PTHR21206">
    <property type="entry name" value="SLD5 PROTEIN"/>
    <property type="match status" value="1"/>
</dbReference>
<keyword evidence="5 6" id="KW-0539">Nucleus</keyword>
<feature type="domain" description="DNA replication complex GINS protein SLD5 C-terminal" evidence="8">
    <location>
        <begin position="181"/>
        <end position="241"/>
    </location>
</feature>
<dbReference type="GO" id="GO:0000811">
    <property type="term" value="C:GINS complex"/>
    <property type="evidence" value="ECO:0007669"/>
    <property type="project" value="UniProtKB-UniRule"/>
</dbReference>
<comment type="similarity">
    <text evidence="2 6">Belongs to the GINS4/SLD5 family.</text>
</comment>
<dbReference type="InterPro" id="IPR008591">
    <property type="entry name" value="GINS_Sld5"/>
</dbReference>
<dbReference type="InterPro" id="IPR038749">
    <property type="entry name" value="Sld5_GINS_A"/>
</dbReference>
<dbReference type="InterPro" id="IPR021151">
    <property type="entry name" value="GINS_A"/>
</dbReference>
<reference evidence="9 10" key="1">
    <citation type="journal article" date="2018" name="BMC Genomics">
        <title>Comparative genome analyses reveal sequence features reflecting distinct modes of host-adaptation between dicot and monocot powdery mildew.</title>
        <authorList>
            <person name="Wu Y."/>
            <person name="Ma X."/>
            <person name="Pan Z."/>
            <person name="Kale S.D."/>
            <person name="Song Y."/>
            <person name="King H."/>
            <person name="Zhang Q."/>
            <person name="Presley C."/>
            <person name="Deng X."/>
            <person name="Wei C.I."/>
            <person name="Xiao S."/>
        </authorList>
    </citation>
    <scope>NUCLEOTIDE SEQUENCE [LARGE SCALE GENOMIC DNA]</scope>
    <source>
        <strain evidence="9">UCSC1</strain>
    </source>
</reference>
<dbReference type="InterPro" id="IPR031633">
    <property type="entry name" value="SLD5_C"/>
</dbReference>
<evidence type="ECO:0000256" key="2">
    <source>
        <dbReference type="ARBA" id="ARBA00008187"/>
    </source>
</evidence>
<dbReference type="Proteomes" id="UP000285405">
    <property type="component" value="Unassembled WGS sequence"/>
</dbReference>
<dbReference type="GO" id="GO:0006261">
    <property type="term" value="P:DNA-templated DNA replication"/>
    <property type="evidence" value="ECO:0007669"/>
    <property type="project" value="InterPro"/>
</dbReference>
<dbReference type="EMBL" id="MCBR01018871">
    <property type="protein sequence ID" value="RKF57551.1"/>
    <property type="molecule type" value="Genomic_DNA"/>
</dbReference>
<dbReference type="OrthoDB" id="338231at2759"/>
<gene>
    <name evidence="9" type="ORF">GcC1_188047</name>
</gene>
<evidence type="ECO:0000256" key="5">
    <source>
        <dbReference type="ARBA" id="ARBA00023242"/>
    </source>
</evidence>
<evidence type="ECO:0000256" key="6">
    <source>
        <dbReference type="PIRNR" id="PIRNR007764"/>
    </source>
</evidence>
<proteinExistence type="inferred from homology"/>
<dbReference type="PIRSF" id="PIRSF007764">
    <property type="entry name" value="Sld5"/>
    <property type="match status" value="1"/>
</dbReference>
<evidence type="ECO:0000256" key="1">
    <source>
        <dbReference type="ARBA" id="ARBA00004123"/>
    </source>
</evidence>
<dbReference type="Gene3D" id="1.20.58.1030">
    <property type="match status" value="1"/>
</dbReference>